<dbReference type="PANTHER" id="PTHR46797">
    <property type="entry name" value="HTH-TYPE TRANSCRIPTIONAL REGULATOR"/>
    <property type="match status" value="1"/>
</dbReference>
<keyword evidence="4" id="KW-1185">Reference proteome</keyword>
<comment type="caution">
    <text evidence="3">The sequence shown here is derived from an EMBL/GenBank/DDBJ whole genome shotgun (WGS) entry which is preliminary data.</text>
</comment>
<keyword evidence="1" id="KW-0238">DNA-binding</keyword>
<organism evidence="3 4">
    <name type="scientific">Plasticicumulans acidivorans</name>
    <dbReference type="NCBI Taxonomy" id="886464"/>
    <lineage>
        <taxon>Bacteria</taxon>
        <taxon>Pseudomonadati</taxon>
        <taxon>Pseudomonadota</taxon>
        <taxon>Gammaproteobacteria</taxon>
        <taxon>Candidatus Competibacteraceae</taxon>
        <taxon>Plasticicumulans</taxon>
    </lineage>
</organism>
<dbReference type="SUPFAM" id="SSF51182">
    <property type="entry name" value="RmlC-like cupins"/>
    <property type="match status" value="1"/>
</dbReference>
<evidence type="ECO:0000259" key="2">
    <source>
        <dbReference type="PROSITE" id="PS50943"/>
    </source>
</evidence>
<dbReference type="InterPro" id="IPR011051">
    <property type="entry name" value="RmlC_Cupin_sf"/>
</dbReference>
<dbReference type="Gene3D" id="2.60.120.10">
    <property type="entry name" value="Jelly Rolls"/>
    <property type="match status" value="1"/>
</dbReference>
<dbReference type="GO" id="GO:0003700">
    <property type="term" value="F:DNA-binding transcription factor activity"/>
    <property type="evidence" value="ECO:0007669"/>
    <property type="project" value="TreeGrafter"/>
</dbReference>
<dbReference type="CDD" id="cd00093">
    <property type="entry name" value="HTH_XRE"/>
    <property type="match status" value="1"/>
</dbReference>
<feature type="domain" description="HTH cro/C1-type" evidence="2">
    <location>
        <begin position="20"/>
        <end position="74"/>
    </location>
</feature>
<dbReference type="InterPro" id="IPR014710">
    <property type="entry name" value="RmlC-like_jellyroll"/>
</dbReference>
<dbReference type="SUPFAM" id="SSF47413">
    <property type="entry name" value="lambda repressor-like DNA-binding domains"/>
    <property type="match status" value="1"/>
</dbReference>
<sequence length="193" mass="21096">MTSLQATAPSLAEFNLGERLRQLREAHGLSQRALATRAGVANGIISMIEQNRSSPSVATLKKILDGIPLSLGAFFGADLPVQEPVVYRAHELTEIGRPGLSYRQVGRNLQSRAIQLMHERLEPGADSGDDMLRHDSEEGGIVLRGHLELTVGEQVWELGPGDAYYFDSRHPHRFRALGSETVEVVSACTPPSF</sequence>
<proteinExistence type="predicted"/>
<dbReference type="PROSITE" id="PS50943">
    <property type="entry name" value="HTH_CROC1"/>
    <property type="match status" value="1"/>
</dbReference>
<dbReference type="SMART" id="SM00530">
    <property type="entry name" value="HTH_XRE"/>
    <property type="match status" value="1"/>
</dbReference>
<accession>A0A317MQZ5</accession>
<name>A0A317MQZ5_9GAMM</name>
<dbReference type="Pfam" id="PF07883">
    <property type="entry name" value="Cupin_2"/>
    <property type="match status" value="1"/>
</dbReference>
<dbReference type="GO" id="GO:0003677">
    <property type="term" value="F:DNA binding"/>
    <property type="evidence" value="ECO:0007669"/>
    <property type="project" value="UniProtKB-KW"/>
</dbReference>
<dbReference type="Gene3D" id="1.10.260.40">
    <property type="entry name" value="lambda repressor-like DNA-binding domains"/>
    <property type="match status" value="1"/>
</dbReference>
<dbReference type="CDD" id="cd02209">
    <property type="entry name" value="cupin_XRE_C"/>
    <property type="match status" value="1"/>
</dbReference>
<dbReference type="InterPro" id="IPR013096">
    <property type="entry name" value="Cupin_2"/>
</dbReference>
<gene>
    <name evidence="3" type="ORF">C7443_112110</name>
</gene>
<dbReference type="Pfam" id="PF01381">
    <property type="entry name" value="HTH_3"/>
    <property type="match status" value="1"/>
</dbReference>
<dbReference type="InterPro" id="IPR001387">
    <property type="entry name" value="Cro/C1-type_HTH"/>
</dbReference>
<dbReference type="OrthoDB" id="9814751at2"/>
<dbReference type="InterPro" id="IPR010982">
    <property type="entry name" value="Lambda_DNA-bd_dom_sf"/>
</dbReference>
<dbReference type="Proteomes" id="UP000246569">
    <property type="component" value="Unassembled WGS sequence"/>
</dbReference>
<protein>
    <submittedName>
        <fullName evidence="3">XRE family transcriptional regulator</fullName>
    </submittedName>
</protein>
<dbReference type="GO" id="GO:0005829">
    <property type="term" value="C:cytosol"/>
    <property type="evidence" value="ECO:0007669"/>
    <property type="project" value="TreeGrafter"/>
</dbReference>
<dbReference type="PANTHER" id="PTHR46797:SF11">
    <property type="entry name" value="HTH-TYPE TRANSCRIPTIONAL REGULATOR PUUR"/>
    <property type="match status" value="1"/>
</dbReference>
<dbReference type="InterPro" id="IPR050807">
    <property type="entry name" value="TransReg_Diox_bact_type"/>
</dbReference>
<evidence type="ECO:0000313" key="3">
    <source>
        <dbReference type="EMBL" id="PWV59111.1"/>
    </source>
</evidence>
<dbReference type="AlphaFoldDB" id="A0A317MQZ5"/>
<evidence type="ECO:0000313" key="4">
    <source>
        <dbReference type="Proteomes" id="UP000246569"/>
    </source>
</evidence>
<dbReference type="EMBL" id="QGTJ01000012">
    <property type="protein sequence ID" value="PWV59111.1"/>
    <property type="molecule type" value="Genomic_DNA"/>
</dbReference>
<evidence type="ECO:0000256" key="1">
    <source>
        <dbReference type="ARBA" id="ARBA00023125"/>
    </source>
</evidence>
<reference evidence="3 4" key="1">
    <citation type="submission" date="2018-05" db="EMBL/GenBank/DDBJ databases">
        <title>Genomic Encyclopedia of Type Strains, Phase IV (KMG-IV): sequencing the most valuable type-strain genomes for metagenomic binning, comparative biology and taxonomic classification.</title>
        <authorList>
            <person name="Goeker M."/>
        </authorList>
    </citation>
    <scope>NUCLEOTIDE SEQUENCE [LARGE SCALE GENOMIC DNA]</scope>
    <source>
        <strain evidence="3 4">DSM 23606</strain>
    </source>
</reference>
<dbReference type="RefSeq" id="WP_110019946.1">
    <property type="nucleotide sequence ID" value="NZ_QGTJ01000012.1"/>
</dbReference>